<evidence type="ECO:0008006" key="3">
    <source>
        <dbReference type="Google" id="ProtNLM"/>
    </source>
</evidence>
<keyword evidence="2" id="KW-1185">Reference proteome</keyword>
<sequence length="177" mass="19009">MRFYAVCPAGADHAGALQVHRVVRLANELAYEASVVHAGAPGRQAERCTAAAPCPVAPGIADGADCVVLLRNEDVLSAFDVALARVVVWWVEVPRFLQDLRALQQRTGAGAELDAEVHSRRFVHLAGDDASRRHLAGRGCLSGDLLVAAEDDTAHRQVFEVLAACEGEHLRASEWGR</sequence>
<dbReference type="RefSeq" id="WP_345710831.1">
    <property type="nucleotide sequence ID" value="NZ_BAABIL010000061.1"/>
</dbReference>
<accession>A0ABP9HAC1</accession>
<organism evidence="1 2">
    <name type="scientific">Kineococcus glutinatus</name>
    <dbReference type="NCBI Taxonomy" id="1070872"/>
    <lineage>
        <taxon>Bacteria</taxon>
        <taxon>Bacillati</taxon>
        <taxon>Actinomycetota</taxon>
        <taxon>Actinomycetes</taxon>
        <taxon>Kineosporiales</taxon>
        <taxon>Kineosporiaceae</taxon>
        <taxon>Kineococcus</taxon>
    </lineage>
</organism>
<protein>
    <recommendedName>
        <fullName evidence="3">Nucleoside 2-deoxyribosyltransferase-like protein</fullName>
    </recommendedName>
</protein>
<comment type="caution">
    <text evidence="1">The sequence shown here is derived from an EMBL/GenBank/DDBJ whole genome shotgun (WGS) entry which is preliminary data.</text>
</comment>
<name>A0ABP9HAC1_9ACTN</name>
<evidence type="ECO:0000313" key="1">
    <source>
        <dbReference type="EMBL" id="GAA4965565.1"/>
    </source>
</evidence>
<dbReference type="EMBL" id="BAABIL010000061">
    <property type="protein sequence ID" value="GAA4965565.1"/>
    <property type="molecule type" value="Genomic_DNA"/>
</dbReference>
<proteinExistence type="predicted"/>
<reference evidence="2" key="1">
    <citation type="journal article" date="2019" name="Int. J. Syst. Evol. Microbiol.">
        <title>The Global Catalogue of Microorganisms (GCM) 10K type strain sequencing project: providing services to taxonomists for standard genome sequencing and annotation.</title>
        <authorList>
            <consortium name="The Broad Institute Genomics Platform"/>
            <consortium name="The Broad Institute Genome Sequencing Center for Infectious Disease"/>
            <person name="Wu L."/>
            <person name="Ma J."/>
        </authorList>
    </citation>
    <scope>NUCLEOTIDE SEQUENCE [LARGE SCALE GENOMIC DNA]</scope>
    <source>
        <strain evidence="2">JCM 18126</strain>
    </source>
</reference>
<gene>
    <name evidence="1" type="ORF">GCM10023225_05840</name>
</gene>
<dbReference type="Proteomes" id="UP001501195">
    <property type="component" value="Unassembled WGS sequence"/>
</dbReference>
<evidence type="ECO:0000313" key="2">
    <source>
        <dbReference type="Proteomes" id="UP001501195"/>
    </source>
</evidence>